<feature type="transmembrane region" description="Helical" evidence="1">
    <location>
        <begin position="66"/>
        <end position="88"/>
    </location>
</feature>
<proteinExistence type="predicted"/>
<keyword evidence="1" id="KW-1133">Transmembrane helix</keyword>
<feature type="transmembrane region" description="Helical" evidence="1">
    <location>
        <begin position="207"/>
        <end position="229"/>
    </location>
</feature>
<protein>
    <submittedName>
        <fullName evidence="2">Uncharacterized protein</fullName>
    </submittedName>
</protein>
<evidence type="ECO:0000313" key="3">
    <source>
        <dbReference type="Proteomes" id="UP001521222"/>
    </source>
</evidence>
<evidence type="ECO:0000313" key="2">
    <source>
        <dbReference type="EMBL" id="KAL1594758.1"/>
    </source>
</evidence>
<feature type="transmembrane region" description="Helical" evidence="1">
    <location>
        <begin position="289"/>
        <end position="307"/>
    </location>
</feature>
<reference evidence="2 3" key="1">
    <citation type="submission" date="2024-02" db="EMBL/GenBank/DDBJ databases">
        <title>De novo assembly and annotation of 12 fungi associated with fruit tree decline syndrome in Ontario, Canada.</title>
        <authorList>
            <person name="Sulman M."/>
            <person name="Ellouze W."/>
            <person name="Ilyukhin E."/>
        </authorList>
    </citation>
    <scope>NUCLEOTIDE SEQUENCE [LARGE SCALE GENOMIC DNA]</scope>
    <source>
        <strain evidence="2 3">M97-236</strain>
    </source>
</reference>
<comment type="caution">
    <text evidence="2">The sequence shown here is derived from an EMBL/GenBank/DDBJ whole genome shotgun (WGS) entry which is preliminary data.</text>
</comment>
<sequence length="328" mass="36962">MDQDTPVVEPYEPEPRPTMTQRFQSILALFQISPFTIAFFVVVIAICNELSTQREDVDKPSAAVEAVWDCYGSGMFYGWIANGLAAVCQSKPDRPRDNLDNERIKAIRVFRLITTLGVAIYAWGAAGHELYQVITHQPYSPSRAAPDRVCQVAWIFATQYLLHHAFSGGLRHKRRPSAQTVTWILVWLATSAATAADRVERHMLPEFTYKVVIPFIIGILSPQFVVYLLEYKGVISWSETYPGWQVAVLNSSTVIISLTYAAMPREWRYDPDSPAAPLSAHTLRDPEQILAFAIGLTVALPLLLAIWKRGKRWVKVTGRKVFQILSNL</sequence>
<dbReference type="Proteomes" id="UP001521222">
    <property type="component" value="Unassembled WGS sequence"/>
</dbReference>
<evidence type="ECO:0000256" key="1">
    <source>
        <dbReference type="SAM" id="Phobius"/>
    </source>
</evidence>
<feature type="transmembrane region" description="Helical" evidence="1">
    <location>
        <begin position="26"/>
        <end position="46"/>
    </location>
</feature>
<dbReference type="EMBL" id="JAKIXB020000034">
    <property type="protein sequence ID" value="KAL1594758.1"/>
    <property type="molecule type" value="Genomic_DNA"/>
</dbReference>
<organism evidence="2 3">
    <name type="scientific">Nothophoma quercina</name>
    <dbReference type="NCBI Taxonomy" id="749835"/>
    <lineage>
        <taxon>Eukaryota</taxon>
        <taxon>Fungi</taxon>
        <taxon>Dikarya</taxon>
        <taxon>Ascomycota</taxon>
        <taxon>Pezizomycotina</taxon>
        <taxon>Dothideomycetes</taxon>
        <taxon>Pleosporomycetidae</taxon>
        <taxon>Pleosporales</taxon>
        <taxon>Pleosporineae</taxon>
        <taxon>Didymellaceae</taxon>
        <taxon>Nothophoma</taxon>
    </lineage>
</organism>
<keyword evidence="1" id="KW-0812">Transmembrane</keyword>
<keyword evidence="1" id="KW-0472">Membrane</keyword>
<feature type="transmembrane region" description="Helical" evidence="1">
    <location>
        <begin position="109"/>
        <end position="131"/>
    </location>
</feature>
<keyword evidence="3" id="KW-1185">Reference proteome</keyword>
<gene>
    <name evidence="2" type="ORF">SLS59_008570</name>
</gene>
<feature type="transmembrane region" description="Helical" evidence="1">
    <location>
        <begin position="241"/>
        <end position="263"/>
    </location>
</feature>
<name>A0ABR3QRH0_9PLEO</name>
<accession>A0ABR3QRH0</accession>